<evidence type="ECO:0000313" key="1">
    <source>
        <dbReference type="EMBL" id="GGF92649.1"/>
    </source>
</evidence>
<sequence>MAAIAILFTSVDASPTISTPSDGAPLVALADPVVVSTPEHPANTAIAAAAAARVRSPLIRLIRGDANGADWNDIGDGPNGDPMQFQFSVPTLRLHHCRVVREKEH</sequence>
<keyword evidence="2" id="KW-1185">Reference proteome</keyword>
<dbReference type="AlphaFoldDB" id="A0A917CLH0"/>
<reference evidence="1" key="2">
    <citation type="submission" date="2020-09" db="EMBL/GenBank/DDBJ databases">
        <authorList>
            <person name="Sun Q."/>
            <person name="Sedlacek I."/>
        </authorList>
    </citation>
    <scope>NUCLEOTIDE SEQUENCE</scope>
    <source>
        <strain evidence="1">CCM 7905</strain>
    </source>
</reference>
<organism evidence="1 2">
    <name type="scientific">Rhodococcoides trifolii</name>
    <dbReference type="NCBI Taxonomy" id="908250"/>
    <lineage>
        <taxon>Bacteria</taxon>
        <taxon>Bacillati</taxon>
        <taxon>Actinomycetota</taxon>
        <taxon>Actinomycetes</taxon>
        <taxon>Mycobacteriales</taxon>
        <taxon>Nocardiaceae</taxon>
        <taxon>Rhodococcoides</taxon>
    </lineage>
</organism>
<name>A0A917CLH0_9NOCA</name>
<proteinExistence type="predicted"/>
<accession>A0A917CLH0</accession>
<comment type="caution">
    <text evidence="1">The sequence shown here is derived from an EMBL/GenBank/DDBJ whole genome shotgun (WGS) entry which is preliminary data.</text>
</comment>
<gene>
    <name evidence="1" type="ORF">GCM10007304_03110</name>
</gene>
<reference evidence="1" key="1">
    <citation type="journal article" date="2014" name="Int. J. Syst. Evol. Microbiol.">
        <title>Complete genome sequence of Corynebacterium casei LMG S-19264T (=DSM 44701T), isolated from a smear-ripened cheese.</title>
        <authorList>
            <consortium name="US DOE Joint Genome Institute (JGI-PGF)"/>
            <person name="Walter F."/>
            <person name="Albersmeier A."/>
            <person name="Kalinowski J."/>
            <person name="Ruckert C."/>
        </authorList>
    </citation>
    <scope>NUCLEOTIDE SEQUENCE</scope>
    <source>
        <strain evidence="1">CCM 7905</strain>
    </source>
</reference>
<protein>
    <submittedName>
        <fullName evidence="1">Uncharacterized protein</fullName>
    </submittedName>
</protein>
<dbReference type="Proteomes" id="UP000654257">
    <property type="component" value="Unassembled WGS sequence"/>
</dbReference>
<dbReference type="EMBL" id="BMCU01000001">
    <property type="protein sequence ID" value="GGF92649.1"/>
    <property type="molecule type" value="Genomic_DNA"/>
</dbReference>
<evidence type="ECO:0000313" key="2">
    <source>
        <dbReference type="Proteomes" id="UP000654257"/>
    </source>
</evidence>